<dbReference type="InterPro" id="IPR007237">
    <property type="entry name" value="CD20-like"/>
</dbReference>
<evidence type="ECO:0000313" key="9">
    <source>
        <dbReference type="RefSeq" id="XP_008288741.1"/>
    </source>
</evidence>
<gene>
    <name evidence="9" type="primary">LOC103363670</name>
</gene>
<keyword evidence="3 6" id="KW-0812">Transmembrane</keyword>
<comment type="similarity">
    <text evidence="2">Belongs to the MS4A family.</text>
</comment>
<feature type="transmembrane region" description="Helical" evidence="6">
    <location>
        <begin position="197"/>
        <end position="220"/>
    </location>
</feature>
<evidence type="ECO:0000256" key="3">
    <source>
        <dbReference type="ARBA" id="ARBA00022692"/>
    </source>
</evidence>
<evidence type="ECO:0000256" key="5">
    <source>
        <dbReference type="ARBA" id="ARBA00023136"/>
    </source>
</evidence>
<comment type="subcellular location">
    <subcellularLocation>
        <location evidence="1">Membrane</location>
        <topology evidence="1">Multi-pass membrane protein</topology>
    </subcellularLocation>
</comment>
<dbReference type="RefSeq" id="XP_008288741.1">
    <property type="nucleotide sequence ID" value="XM_008290519.1"/>
</dbReference>
<feature type="transmembrane region" description="Helical" evidence="6">
    <location>
        <begin position="92"/>
        <end position="110"/>
    </location>
</feature>
<dbReference type="GeneTree" id="ENSGT00510000051675"/>
<feature type="transmembrane region" description="Helical" evidence="6">
    <location>
        <begin position="57"/>
        <end position="80"/>
    </location>
</feature>
<evidence type="ECO:0000313" key="8">
    <source>
        <dbReference type="Proteomes" id="UP000694891"/>
    </source>
</evidence>
<accession>A0A3B5ANN8</accession>
<protein>
    <submittedName>
        <fullName evidence="7 9">Transmembrane protein 176B-like</fullName>
    </submittedName>
</protein>
<dbReference type="AlphaFoldDB" id="A0A3B5ANN8"/>
<feature type="transmembrane region" description="Helical" evidence="6">
    <location>
        <begin position="117"/>
        <end position="142"/>
    </location>
</feature>
<dbReference type="PANTHER" id="PTHR23320:SF125">
    <property type="entry name" value="TRANSMEMBRANE PROTEIN 176L.1-RELATED"/>
    <property type="match status" value="1"/>
</dbReference>
<name>A0A3B5ANN8_9TELE</name>
<reference evidence="7" key="1">
    <citation type="submission" date="2023-09" db="UniProtKB">
        <authorList>
            <consortium name="Ensembl"/>
        </authorList>
    </citation>
    <scope>IDENTIFICATION</scope>
</reference>
<keyword evidence="5 6" id="KW-0472">Membrane</keyword>
<evidence type="ECO:0000256" key="1">
    <source>
        <dbReference type="ARBA" id="ARBA00004141"/>
    </source>
</evidence>
<sequence length="250" mass="27804">MSVTMTKAEGVTVFTLTSDPQSAWPPLCQIFKGLCYSPVCCSVSQHLRGIQRTSQSALGTLQIMVGLLNLGLGAIFLSSHSSPWWLMGHLKFPFWLGALFIVFGIMCILSEKYPSPCLVILTVVLNLAGGAFALTAIVLYSMNIAHVDLWWYCDRDDDYWYERHHTTTPSPARDFLRERCLEAKELSLMLLRGMNGILIILSVLELCVVISSAVLGIKALSSRWKEPNKSAEEPEYFKPLLDEVTTDPGA</sequence>
<dbReference type="GO" id="GO:0016020">
    <property type="term" value="C:membrane"/>
    <property type="evidence" value="ECO:0007669"/>
    <property type="project" value="UniProtKB-SubCell"/>
</dbReference>
<dbReference type="InterPro" id="IPR030417">
    <property type="entry name" value="MS4A"/>
</dbReference>
<keyword evidence="4 6" id="KW-1133">Transmembrane helix</keyword>
<organism evidence="7">
    <name type="scientific">Stegastes partitus</name>
    <name type="common">bicolor damselfish</name>
    <dbReference type="NCBI Taxonomy" id="144197"/>
    <lineage>
        <taxon>Eukaryota</taxon>
        <taxon>Metazoa</taxon>
        <taxon>Chordata</taxon>
        <taxon>Craniata</taxon>
        <taxon>Vertebrata</taxon>
        <taxon>Euteleostomi</taxon>
        <taxon>Actinopterygii</taxon>
        <taxon>Neopterygii</taxon>
        <taxon>Teleostei</taxon>
        <taxon>Neoteleostei</taxon>
        <taxon>Acanthomorphata</taxon>
        <taxon>Ovalentaria</taxon>
        <taxon>Pomacentridae</taxon>
        <taxon>Stegastes</taxon>
    </lineage>
</organism>
<dbReference type="GeneID" id="103363670"/>
<dbReference type="Ensembl" id="ENSSPAT00000023465.1">
    <property type="protein sequence ID" value="ENSSPAP00000023088.1"/>
    <property type="gene ID" value="ENSSPAG00000017445.1"/>
</dbReference>
<evidence type="ECO:0000256" key="6">
    <source>
        <dbReference type="SAM" id="Phobius"/>
    </source>
</evidence>
<dbReference type="Pfam" id="PF04103">
    <property type="entry name" value="CD20"/>
    <property type="match status" value="1"/>
</dbReference>
<keyword evidence="8" id="KW-1185">Reference proteome</keyword>
<evidence type="ECO:0000313" key="7">
    <source>
        <dbReference type="Ensembl" id="ENSSPAP00000023088.1"/>
    </source>
</evidence>
<dbReference type="OrthoDB" id="8951938at2759"/>
<evidence type="ECO:0000256" key="4">
    <source>
        <dbReference type="ARBA" id="ARBA00022989"/>
    </source>
</evidence>
<dbReference type="Proteomes" id="UP000694891">
    <property type="component" value="Unplaced"/>
</dbReference>
<dbReference type="PANTHER" id="PTHR23320">
    <property type="entry name" value="MEMBRANE-SPANNING 4-DOMAINS SUBFAMILY A MS4A -RELATED"/>
    <property type="match status" value="1"/>
</dbReference>
<evidence type="ECO:0000256" key="2">
    <source>
        <dbReference type="ARBA" id="ARBA00009565"/>
    </source>
</evidence>
<reference evidence="9" key="2">
    <citation type="submission" date="2025-04" db="UniProtKB">
        <authorList>
            <consortium name="RefSeq"/>
        </authorList>
    </citation>
    <scope>IDENTIFICATION</scope>
</reference>
<proteinExistence type="inferred from homology"/>